<proteinExistence type="predicted"/>
<evidence type="ECO:0000313" key="4">
    <source>
        <dbReference type="Proteomes" id="UP000662747"/>
    </source>
</evidence>
<feature type="domain" description="AB hydrolase-1" evidence="2">
    <location>
        <begin position="89"/>
        <end position="155"/>
    </location>
</feature>
<evidence type="ECO:0000313" key="3">
    <source>
        <dbReference type="EMBL" id="QSQ21792.1"/>
    </source>
</evidence>
<dbReference type="InterPro" id="IPR000073">
    <property type="entry name" value="AB_hydrolase_1"/>
</dbReference>
<name>A0ABX7NSD9_9BACT</name>
<keyword evidence="4" id="KW-1185">Reference proteome</keyword>
<sequence length="229" mass="24183">MRRLLLVLLLPACATVHPTPAADVGHLDCRNAGEPAVVFIPGASRGAADWDTVRASLDPQVRTCAWEPPASWPRTAGSDTRLLLDALKGQAKRWVLVGHSYGGLVVRVASASAPESLAGAVFVDSVHEDLFDAAQAVPVSEQQHIDWVPSFREATSVPVPHGVPVLALAADHRGEEGWEQNLASQNKLVAGGAPGGVEVVERTGHHIPRDRPDAIAAAVKRLLAMTGVQ</sequence>
<dbReference type="InterPro" id="IPR029058">
    <property type="entry name" value="AB_hydrolase_fold"/>
</dbReference>
<dbReference type="Gene3D" id="3.40.50.1820">
    <property type="entry name" value="alpha/beta hydrolase"/>
    <property type="match status" value="1"/>
</dbReference>
<evidence type="ECO:0000256" key="1">
    <source>
        <dbReference type="SAM" id="SignalP"/>
    </source>
</evidence>
<dbReference type="GO" id="GO:0016787">
    <property type="term" value="F:hydrolase activity"/>
    <property type="evidence" value="ECO:0007669"/>
    <property type="project" value="UniProtKB-KW"/>
</dbReference>
<dbReference type="EMBL" id="CP071090">
    <property type="protein sequence ID" value="QSQ21792.1"/>
    <property type="molecule type" value="Genomic_DNA"/>
</dbReference>
<accession>A0ABX7NSD9</accession>
<reference evidence="3 4" key="1">
    <citation type="submission" date="2021-02" db="EMBL/GenBank/DDBJ databases">
        <title>De Novo genome assembly of isolated myxobacteria.</title>
        <authorList>
            <person name="Stevens D.C."/>
        </authorList>
    </citation>
    <scope>NUCLEOTIDE SEQUENCE [LARGE SCALE GENOMIC DNA]</scope>
    <source>
        <strain evidence="4">SCPEA02</strain>
    </source>
</reference>
<dbReference type="SUPFAM" id="SSF53474">
    <property type="entry name" value="alpha/beta-Hydrolases"/>
    <property type="match status" value="1"/>
</dbReference>
<gene>
    <name evidence="3" type="ORF">JY651_42690</name>
</gene>
<dbReference type="Proteomes" id="UP000662747">
    <property type="component" value="Chromosome"/>
</dbReference>
<feature type="chain" id="PRO_5046877569" evidence="1">
    <location>
        <begin position="22"/>
        <end position="229"/>
    </location>
</feature>
<protein>
    <submittedName>
        <fullName evidence="3">Alpha/beta hydrolase</fullName>
    </submittedName>
</protein>
<evidence type="ECO:0000259" key="2">
    <source>
        <dbReference type="Pfam" id="PF00561"/>
    </source>
</evidence>
<keyword evidence="3" id="KW-0378">Hydrolase</keyword>
<keyword evidence="1" id="KW-0732">Signal</keyword>
<dbReference type="Pfam" id="PF00561">
    <property type="entry name" value="Abhydrolase_1"/>
    <property type="match status" value="1"/>
</dbReference>
<feature type="signal peptide" evidence="1">
    <location>
        <begin position="1"/>
        <end position="21"/>
    </location>
</feature>
<organism evidence="3 4">
    <name type="scientific">Pyxidicoccus parkwayensis</name>
    <dbReference type="NCBI Taxonomy" id="2813578"/>
    <lineage>
        <taxon>Bacteria</taxon>
        <taxon>Pseudomonadati</taxon>
        <taxon>Myxococcota</taxon>
        <taxon>Myxococcia</taxon>
        <taxon>Myxococcales</taxon>
        <taxon>Cystobacterineae</taxon>
        <taxon>Myxococcaceae</taxon>
        <taxon>Pyxidicoccus</taxon>
    </lineage>
</organism>
<dbReference type="RefSeq" id="WP_206723369.1">
    <property type="nucleotide sequence ID" value="NZ_CP071090.1"/>
</dbReference>